<dbReference type="PANTHER" id="PTHR30336">
    <property type="entry name" value="INNER MEMBRANE PROTEIN, PROBABLE PERMEASE"/>
    <property type="match status" value="1"/>
</dbReference>
<protein>
    <recommendedName>
        <fullName evidence="1">DUF218 domain-containing protein</fullName>
    </recommendedName>
</protein>
<dbReference type="STRING" id="1618356.UU93_C0007G0044"/>
<evidence type="ECO:0000313" key="2">
    <source>
        <dbReference type="EMBL" id="KKS32439.1"/>
    </source>
</evidence>
<evidence type="ECO:0000259" key="1">
    <source>
        <dbReference type="Pfam" id="PF02698"/>
    </source>
</evidence>
<dbReference type="EMBL" id="LCCN01000007">
    <property type="protein sequence ID" value="KKS32439.1"/>
    <property type="molecule type" value="Genomic_DNA"/>
</dbReference>
<dbReference type="InterPro" id="IPR014729">
    <property type="entry name" value="Rossmann-like_a/b/a_fold"/>
</dbReference>
<comment type="caution">
    <text evidence="2">The sequence shown here is derived from an EMBL/GenBank/DDBJ whole genome shotgun (WGS) entry which is preliminary data.</text>
</comment>
<gene>
    <name evidence="2" type="ORF">UU93_C0007G0044</name>
</gene>
<evidence type="ECO:0000313" key="3">
    <source>
        <dbReference type="Proteomes" id="UP000034160"/>
    </source>
</evidence>
<feature type="domain" description="DUF218" evidence="1">
    <location>
        <begin position="107"/>
        <end position="219"/>
    </location>
</feature>
<name>A0A0G0Y6S2_9BACT</name>
<dbReference type="Pfam" id="PF02698">
    <property type="entry name" value="DUF218"/>
    <property type="match status" value="1"/>
</dbReference>
<proteinExistence type="predicted"/>
<dbReference type="AlphaFoldDB" id="A0A0G0Y6S2"/>
<dbReference type="GO" id="GO:0005886">
    <property type="term" value="C:plasma membrane"/>
    <property type="evidence" value="ECO:0007669"/>
    <property type="project" value="TreeGrafter"/>
</dbReference>
<organism evidence="2 3">
    <name type="scientific">Candidatus Amesbacteria bacterium GW2011_GWA2_42_12</name>
    <dbReference type="NCBI Taxonomy" id="1618356"/>
    <lineage>
        <taxon>Bacteria</taxon>
        <taxon>Candidatus Amesiibacteriota</taxon>
    </lineage>
</organism>
<dbReference type="CDD" id="cd06259">
    <property type="entry name" value="YdcF-like"/>
    <property type="match status" value="1"/>
</dbReference>
<dbReference type="InterPro" id="IPR003848">
    <property type="entry name" value="DUF218"/>
</dbReference>
<dbReference type="PANTHER" id="PTHR30336:SF20">
    <property type="entry name" value="DUF218 DOMAIN-CONTAINING PROTEIN"/>
    <property type="match status" value="1"/>
</dbReference>
<accession>A0A0G0Y6S2</accession>
<dbReference type="InterPro" id="IPR051599">
    <property type="entry name" value="Cell_Envelope_Assoc"/>
</dbReference>
<sequence>MIPTFQRTHAKDLPTTEEIKAMMATEAQRKPSTSNHFADFSIARDWLKLLGLDCNLFTNTKTIDEINEEASKIKPLVVQGTLQGKANAILRKVEEYFGKEDKLEKADVAIIFGGATLLRAEKGAEMYLAGWVDRLLMTGKGPNYKGVFDRPEAEVYKDRAVQLGVPKDKIIEEKASINIASNVRASLNLLDELGIKYHSIMQIISWYPQRRTWVTMKKYLDPEVKIIRVNSDLPKIGDRPAMYEKGEWYKTEEGIEIIFNEFVKMRHQEVTNTG</sequence>
<reference evidence="2 3" key="1">
    <citation type="journal article" date="2015" name="Nature">
        <title>rRNA introns, odd ribosomes, and small enigmatic genomes across a large radiation of phyla.</title>
        <authorList>
            <person name="Brown C.T."/>
            <person name="Hug L.A."/>
            <person name="Thomas B.C."/>
            <person name="Sharon I."/>
            <person name="Castelle C.J."/>
            <person name="Singh A."/>
            <person name="Wilkins M.J."/>
            <person name="Williams K.H."/>
            <person name="Banfield J.F."/>
        </authorList>
    </citation>
    <scope>NUCLEOTIDE SEQUENCE [LARGE SCALE GENOMIC DNA]</scope>
</reference>
<dbReference type="Proteomes" id="UP000034160">
    <property type="component" value="Unassembled WGS sequence"/>
</dbReference>
<dbReference type="Gene3D" id="3.40.50.620">
    <property type="entry name" value="HUPs"/>
    <property type="match status" value="1"/>
</dbReference>